<gene>
    <name evidence="1" type="ORF">Pint_25320</name>
</gene>
<sequence length="97" mass="10429">MGQRSPSTIRLHGNIGGQPIEVLIGNRDTLSCLEVCSGVALELDGHSFSIDLFVLPICGVDVVLGAQWLATLGPVVMDYKALTMSFTWFSHALTLQV</sequence>
<reference evidence="2" key="1">
    <citation type="journal article" date="2023" name="G3 (Bethesda)">
        <title>Genome assembly and association tests identify interacting loci associated with vigor, precocity, and sex in interspecific pistachio rootstocks.</title>
        <authorList>
            <person name="Palmer W."/>
            <person name="Jacygrad E."/>
            <person name="Sagayaradj S."/>
            <person name="Cavanaugh K."/>
            <person name="Han R."/>
            <person name="Bertier L."/>
            <person name="Beede B."/>
            <person name="Kafkas S."/>
            <person name="Golino D."/>
            <person name="Preece J."/>
            <person name="Michelmore R."/>
        </authorList>
    </citation>
    <scope>NUCLEOTIDE SEQUENCE [LARGE SCALE GENOMIC DNA]</scope>
</reference>
<keyword evidence="2" id="KW-1185">Reference proteome</keyword>
<accession>A0ACC0YEA9</accession>
<evidence type="ECO:0000313" key="2">
    <source>
        <dbReference type="Proteomes" id="UP001163603"/>
    </source>
</evidence>
<dbReference type="Proteomes" id="UP001163603">
    <property type="component" value="Chromosome 7"/>
</dbReference>
<evidence type="ECO:0000313" key="1">
    <source>
        <dbReference type="EMBL" id="KAJ0035166.1"/>
    </source>
</evidence>
<protein>
    <submittedName>
        <fullName evidence="1">Uncharacterized protein</fullName>
    </submittedName>
</protein>
<organism evidence="1 2">
    <name type="scientific">Pistacia integerrima</name>
    <dbReference type="NCBI Taxonomy" id="434235"/>
    <lineage>
        <taxon>Eukaryota</taxon>
        <taxon>Viridiplantae</taxon>
        <taxon>Streptophyta</taxon>
        <taxon>Embryophyta</taxon>
        <taxon>Tracheophyta</taxon>
        <taxon>Spermatophyta</taxon>
        <taxon>Magnoliopsida</taxon>
        <taxon>eudicotyledons</taxon>
        <taxon>Gunneridae</taxon>
        <taxon>Pentapetalae</taxon>
        <taxon>rosids</taxon>
        <taxon>malvids</taxon>
        <taxon>Sapindales</taxon>
        <taxon>Anacardiaceae</taxon>
        <taxon>Pistacia</taxon>
    </lineage>
</organism>
<name>A0ACC0YEA9_9ROSI</name>
<comment type="caution">
    <text evidence="1">The sequence shown here is derived from an EMBL/GenBank/DDBJ whole genome shotgun (WGS) entry which is preliminary data.</text>
</comment>
<dbReference type="EMBL" id="CM047742">
    <property type="protein sequence ID" value="KAJ0035166.1"/>
    <property type="molecule type" value="Genomic_DNA"/>
</dbReference>
<proteinExistence type="predicted"/>